<sequence length="181" mass="20216">MIYEIEIEINKCLNASAAASQLGIHILAEQIWVKHYYEVPESIFEKNQGDIVFLGMSILSVICLLSKHSFILWKGTVRKSLSKDTTGFKSGSKLTWISQQIMFFLDESAFHINLKRDMTWSKKGTPAVVTVPITKAKATSILGAISSRGLINVSLRVSKRIKKINLGCETNSYSIGTVIKY</sequence>
<proteinExistence type="predicted"/>
<dbReference type="GeneID" id="28995294"/>
<dbReference type="VEuPathDB" id="FungiDB:PHYBLDRAFT_161375"/>
<dbReference type="EMBL" id="KV440971">
    <property type="protein sequence ID" value="OAD80737.1"/>
    <property type="molecule type" value="Genomic_DNA"/>
</dbReference>
<accession>A0A167R359</accession>
<dbReference type="AlphaFoldDB" id="A0A167R359"/>
<dbReference type="Proteomes" id="UP000077315">
    <property type="component" value="Unassembled WGS sequence"/>
</dbReference>
<dbReference type="STRING" id="763407.A0A167R359"/>
<dbReference type="InParanoid" id="A0A167R359"/>
<name>A0A167R359_PHYB8</name>
<evidence type="ECO:0000313" key="2">
    <source>
        <dbReference type="Proteomes" id="UP000077315"/>
    </source>
</evidence>
<protein>
    <submittedName>
        <fullName evidence="1">Uncharacterized protein</fullName>
    </submittedName>
</protein>
<reference evidence="2" key="1">
    <citation type="submission" date="2015-06" db="EMBL/GenBank/DDBJ databases">
        <title>Expansion of signal transduction pathways in fungi by whole-genome duplication.</title>
        <authorList>
            <consortium name="DOE Joint Genome Institute"/>
            <person name="Corrochano L.M."/>
            <person name="Kuo A."/>
            <person name="Marcet-Houben M."/>
            <person name="Polaino S."/>
            <person name="Salamov A."/>
            <person name="Villalobos J.M."/>
            <person name="Alvarez M.I."/>
            <person name="Avalos J."/>
            <person name="Benito E.P."/>
            <person name="Benoit I."/>
            <person name="Burger G."/>
            <person name="Camino L.P."/>
            <person name="Canovas D."/>
            <person name="Cerda-Olmedo E."/>
            <person name="Cheng J.-F."/>
            <person name="Dominguez A."/>
            <person name="Elias M."/>
            <person name="Eslava A.P."/>
            <person name="Glaser F."/>
            <person name="Grimwood J."/>
            <person name="Gutierrez G."/>
            <person name="Heitman J."/>
            <person name="Henrissat B."/>
            <person name="Iturriaga E.A."/>
            <person name="Lang B.F."/>
            <person name="Lavin J.L."/>
            <person name="Lee S."/>
            <person name="Li W."/>
            <person name="Lindquist E."/>
            <person name="Lopez-Garcia S."/>
            <person name="Luque E.M."/>
            <person name="Marcos A.T."/>
            <person name="Martin J."/>
            <person name="McCluskey K."/>
            <person name="Medina H.R."/>
            <person name="Miralles-Duran A."/>
            <person name="Miyazaki A."/>
            <person name="Munoz-Torres E."/>
            <person name="Oguiza J.A."/>
            <person name="Ohm R."/>
            <person name="Olmedo M."/>
            <person name="Orejas M."/>
            <person name="Ortiz-Castellanos L."/>
            <person name="Pisabarro A.G."/>
            <person name="Rodriguez-Romero J."/>
            <person name="Ruiz-Herrera J."/>
            <person name="Ruiz-Vazquez R."/>
            <person name="Sanz C."/>
            <person name="Schackwitz W."/>
            <person name="Schmutz J."/>
            <person name="Shahriari M."/>
            <person name="Shelest E."/>
            <person name="Silva-Franco F."/>
            <person name="Soanes D."/>
            <person name="Syed K."/>
            <person name="Tagua V.G."/>
            <person name="Talbot N.J."/>
            <person name="Thon M."/>
            <person name="De vries R.P."/>
            <person name="Wiebenga A."/>
            <person name="Yadav J.S."/>
            <person name="Braun E.L."/>
            <person name="Baker S."/>
            <person name="Garre V."/>
            <person name="Horwitz B."/>
            <person name="Torres-Martinez S."/>
            <person name="Idnurm A."/>
            <person name="Herrera-Estrella A."/>
            <person name="Gabaldon T."/>
            <person name="Grigoriev I.V."/>
        </authorList>
    </citation>
    <scope>NUCLEOTIDE SEQUENCE [LARGE SCALE GENOMIC DNA]</scope>
    <source>
        <strain evidence="2">NRRL 1555(-)</strain>
    </source>
</reference>
<dbReference type="OrthoDB" id="2266637at2759"/>
<gene>
    <name evidence="1" type="ORF">PHYBLDRAFT_161375</name>
</gene>
<keyword evidence="2" id="KW-1185">Reference proteome</keyword>
<dbReference type="RefSeq" id="XP_018298777.1">
    <property type="nucleotide sequence ID" value="XM_018434388.1"/>
</dbReference>
<organism evidence="1 2">
    <name type="scientific">Phycomyces blakesleeanus (strain ATCC 8743b / DSM 1359 / FGSC 10004 / NBRC 33097 / NRRL 1555)</name>
    <dbReference type="NCBI Taxonomy" id="763407"/>
    <lineage>
        <taxon>Eukaryota</taxon>
        <taxon>Fungi</taxon>
        <taxon>Fungi incertae sedis</taxon>
        <taxon>Mucoromycota</taxon>
        <taxon>Mucoromycotina</taxon>
        <taxon>Mucoromycetes</taxon>
        <taxon>Mucorales</taxon>
        <taxon>Phycomycetaceae</taxon>
        <taxon>Phycomyces</taxon>
    </lineage>
</organism>
<evidence type="ECO:0000313" key="1">
    <source>
        <dbReference type="EMBL" id="OAD80737.1"/>
    </source>
</evidence>